<protein>
    <submittedName>
        <fullName evidence="2">Uncharacterized protein</fullName>
    </submittedName>
</protein>
<accession>A0ABN8ZHE9</accession>
<organism evidence="2 3">
    <name type="scientific">Rangifer tarandus platyrhynchus</name>
    <name type="common">Svalbard reindeer</name>
    <dbReference type="NCBI Taxonomy" id="3082113"/>
    <lineage>
        <taxon>Eukaryota</taxon>
        <taxon>Metazoa</taxon>
        <taxon>Chordata</taxon>
        <taxon>Craniata</taxon>
        <taxon>Vertebrata</taxon>
        <taxon>Euteleostomi</taxon>
        <taxon>Mammalia</taxon>
        <taxon>Eutheria</taxon>
        <taxon>Laurasiatheria</taxon>
        <taxon>Artiodactyla</taxon>
        <taxon>Ruminantia</taxon>
        <taxon>Pecora</taxon>
        <taxon>Cervidae</taxon>
        <taxon>Odocoileinae</taxon>
        <taxon>Rangifer</taxon>
    </lineage>
</organism>
<evidence type="ECO:0000256" key="1">
    <source>
        <dbReference type="SAM" id="MobiDB-lite"/>
    </source>
</evidence>
<sequence>MEQNQEPTDKSTPRQSIDLQQGYQEGTMGTGVSPVNGAGKLNFRLQKNETGPLLYTTHKTITRNGLKTNIRPETINPMTKTQDNTGVGNDFLRMIPKAQATKPKINK</sequence>
<evidence type="ECO:0000313" key="3">
    <source>
        <dbReference type="Proteomes" id="UP001176941"/>
    </source>
</evidence>
<feature type="region of interest" description="Disordered" evidence="1">
    <location>
        <begin position="1"/>
        <end position="35"/>
    </location>
</feature>
<proteinExistence type="predicted"/>
<feature type="compositionally biased region" description="Polar residues" evidence="1">
    <location>
        <begin position="13"/>
        <end position="24"/>
    </location>
</feature>
<dbReference type="Proteomes" id="UP001176941">
    <property type="component" value="Chromosome 33"/>
</dbReference>
<dbReference type="EMBL" id="OX459969">
    <property type="protein sequence ID" value="CAI9173260.1"/>
    <property type="molecule type" value="Genomic_DNA"/>
</dbReference>
<name>A0ABN8ZHE9_RANTA</name>
<feature type="compositionally biased region" description="Polar residues" evidence="1">
    <location>
        <begin position="76"/>
        <end position="87"/>
    </location>
</feature>
<feature type="region of interest" description="Disordered" evidence="1">
    <location>
        <begin position="64"/>
        <end position="89"/>
    </location>
</feature>
<evidence type="ECO:0000313" key="2">
    <source>
        <dbReference type="EMBL" id="CAI9173260.1"/>
    </source>
</evidence>
<reference evidence="2" key="1">
    <citation type="submission" date="2023-04" db="EMBL/GenBank/DDBJ databases">
        <authorList>
            <consortium name="ELIXIR-Norway"/>
        </authorList>
    </citation>
    <scope>NUCLEOTIDE SEQUENCE [LARGE SCALE GENOMIC DNA]</scope>
</reference>
<keyword evidence="3" id="KW-1185">Reference proteome</keyword>
<gene>
    <name evidence="2" type="ORF">MRATA1EN1_LOCUS22222</name>
</gene>